<comment type="caution">
    <text evidence="1">The sequence shown here is derived from an EMBL/GenBank/DDBJ whole genome shotgun (WGS) entry which is preliminary data.</text>
</comment>
<keyword evidence="2" id="KW-1185">Reference proteome</keyword>
<evidence type="ECO:0000313" key="2">
    <source>
        <dbReference type="Proteomes" id="UP000276133"/>
    </source>
</evidence>
<name>A0A3M7QD58_BRAPC</name>
<dbReference type="AlphaFoldDB" id="A0A3M7QD58"/>
<reference evidence="1 2" key="1">
    <citation type="journal article" date="2018" name="Sci. Rep.">
        <title>Genomic signatures of local adaptation to the degree of environmental predictability in rotifers.</title>
        <authorList>
            <person name="Franch-Gras L."/>
            <person name="Hahn C."/>
            <person name="Garcia-Roger E.M."/>
            <person name="Carmona M.J."/>
            <person name="Serra M."/>
            <person name="Gomez A."/>
        </authorList>
    </citation>
    <scope>NUCLEOTIDE SEQUENCE [LARGE SCALE GENOMIC DNA]</scope>
    <source>
        <strain evidence="1">HYR1</strain>
    </source>
</reference>
<proteinExistence type="predicted"/>
<dbReference type="EMBL" id="REGN01006595">
    <property type="protein sequence ID" value="RNA08931.1"/>
    <property type="molecule type" value="Genomic_DNA"/>
</dbReference>
<sequence length="64" mass="7715">MHLDLIKPTCESKLRFSSKVMPRNKGFFSYVRDWFLSGFPEKMLISNLSRYYFFSNVYDLTQSF</sequence>
<evidence type="ECO:0000313" key="1">
    <source>
        <dbReference type="EMBL" id="RNA08931.1"/>
    </source>
</evidence>
<accession>A0A3M7QD58</accession>
<protein>
    <submittedName>
        <fullName evidence="1">Uncharacterized protein</fullName>
    </submittedName>
</protein>
<organism evidence="1 2">
    <name type="scientific">Brachionus plicatilis</name>
    <name type="common">Marine rotifer</name>
    <name type="synonym">Brachionus muelleri</name>
    <dbReference type="NCBI Taxonomy" id="10195"/>
    <lineage>
        <taxon>Eukaryota</taxon>
        <taxon>Metazoa</taxon>
        <taxon>Spiralia</taxon>
        <taxon>Gnathifera</taxon>
        <taxon>Rotifera</taxon>
        <taxon>Eurotatoria</taxon>
        <taxon>Monogononta</taxon>
        <taxon>Pseudotrocha</taxon>
        <taxon>Ploima</taxon>
        <taxon>Brachionidae</taxon>
        <taxon>Brachionus</taxon>
    </lineage>
</organism>
<dbReference type="Proteomes" id="UP000276133">
    <property type="component" value="Unassembled WGS sequence"/>
</dbReference>
<gene>
    <name evidence="1" type="ORF">BpHYR1_026834</name>
</gene>